<evidence type="ECO:0000259" key="8">
    <source>
        <dbReference type="Pfam" id="PF04118"/>
    </source>
</evidence>
<dbReference type="EMBL" id="JH930468">
    <property type="protein sequence ID" value="EKM61433.1"/>
    <property type="molecule type" value="Genomic_DNA"/>
</dbReference>
<dbReference type="KEGG" id="pco:PHACADRAFT_180553"/>
<evidence type="ECO:0000256" key="4">
    <source>
        <dbReference type="ARBA" id="ARBA00023034"/>
    </source>
</evidence>
<evidence type="ECO:0000256" key="6">
    <source>
        <dbReference type="ARBA" id="ARBA00046326"/>
    </source>
</evidence>
<dbReference type="InterPro" id="IPR056457">
    <property type="entry name" value="DOP1_C"/>
</dbReference>
<evidence type="ECO:0000259" key="10">
    <source>
        <dbReference type="Pfam" id="PF24598"/>
    </source>
</evidence>
<dbReference type="FunCoup" id="K5WBW7">
    <property type="interactions" value="129"/>
</dbReference>
<comment type="subcellular location">
    <subcellularLocation>
        <location evidence="1">Golgi apparatus membrane</location>
        <topology evidence="1">Peripheral membrane protein</topology>
    </subcellularLocation>
</comment>
<name>K5WBW7_PHACS</name>
<dbReference type="GO" id="GO:0005829">
    <property type="term" value="C:cytosol"/>
    <property type="evidence" value="ECO:0007669"/>
    <property type="project" value="GOC"/>
</dbReference>
<evidence type="ECO:0000256" key="1">
    <source>
        <dbReference type="ARBA" id="ARBA00004395"/>
    </source>
</evidence>
<dbReference type="PANTHER" id="PTHR14042">
    <property type="entry name" value="DOPEY-RELATED"/>
    <property type="match status" value="1"/>
</dbReference>
<feature type="domain" description="DOP1 N-terminal" evidence="8">
    <location>
        <begin position="35"/>
        <end position="328"/>
    </location>
</feature>
<dbReference type="PANTHER" id="PTHR14042:SF24">
    <property type="entry name" value="PROTEIN DOPEY-1 HOMOLOG"/>
    <property type="match status" value="1"/>
</dbReference>
<dbReference type="GO" id="GO:0006895">
    <property type="term" value="P:Golgi to endosome transport"/>
    <property type="evidence" value="ECO:0007669"/>
    <property type="project" value="InterPro"/>
</dbReference>
<evidence type="ECO:0000256" key="2">
    <source>
        <dbReference type="ARBA" id="ARBA00022448"/>
    </source>
</evidence>
<evidence type="ECO:0000259" key="9">
    <source>
        <dbReference type="Pfam" id="PF24597"/>
    </source>
</evidence>
<feature type="domain" description="DOP1-like middle TPR" evidence="9">
    <location>
        <begin position="337"/>
        <end position="505"/>
    </location>
</feature>
<dbReference type="InterPro" id="IPR007249">
    <property type="entry name" value="DOP1_N"/>
</dbReference>
<keyword evidence="12" id="KW-1185">Reference proteome</keyword>
<feature type="domain" description="DOP1-like C-terminal" evidence="10">
    <location>
        <begin position="1274"/>
        <end position="1784"/>
    </location>
</feature>
<evidence type="ECO:0000256" key="5">
    <source>
        <dbReference type="ARBA" id="ARBA00023136"/>
    </source>
</evidence>
<sequence>MSDGGPSQSDGAQSDLYLKLGVTASGVVPPAYANDPKYKKYTQQVEKCLISFDSVHEWADFISFLKQLLKTFQAYIQFKEIPRKVIVAKRLSQCLNPALPTGVHQRALDVYAHILAVLGSEGLLRDLPLWSSGLFPFFEYAATSVKTCLKPTLLNLFDTHYLPLQAGLRPVMKSFILALLPGLEEENGEFFDKVLGLLDRLSGTVSPSFFLQNIWLVMLTSPSSRGTALNFLSRRLPKLKPDEDIVTIVGRDIGLMIRAVSAALEDDDSLVRRGALDVLCQSLPLNSIAVKNAPEEDRSILMRAATSVVLRRDLALNRRLYHWLLSADENTQQQMQYFKVHGLPLLTTTLREDIFGPSAEYSPSRPFKIFISLLDKWEIGAPLTEALIFDAFRALKQGIESGADPGDEMSMTASTLYEAVEPLALWKQLLNAALSDVCAEDDRVEGIKMVAFIVTTFHSHDEEVEAIHLPICFAATLEALVVSARTKPGHISRNSSMECLALLYELSKHIRIAYLKEWPGITSDEAKSTSGQPAYAFACTFYGIENAPGFVVESQATSPLVAVLDDMTNLSMYSAKALSTNPANLSIRETFVKSLVLLRNMAQQLQVNAEQAVTLAWKPDEWLSSVLECIKDKATVFPVLDNSVSTVIVLHETTCLEPRLSIDKRSALSALGIPLLRHLRPAWSSYHQRAVNLIWSLENTAGSHQIVAIISQSLTSRDSLEVREACEAFGVLWRLTDDSAALGFRLKVPMMIVLDTLKSDDPNLRRIGETWIRCSLKSYLRILDPLIYDLCDPAIRRSTVVPELNGRPIERYEYDRPFDQRYIIHVMSILLSVVKLGGQGLNKLARATPISRSSHAAVRERARSVVNSAPETSYMDVILSALLGYLKSEPKSKLSLTMGPSNEILQSSVVDLLQALIARGEVDLILLQATENDVVGKLFTCVHTGRLDIQNRLLHLLHSVISASSARIQYDSSRGPKAPERGPDSGGKISAPLFTVNPLFTQTLIDGVSIPSNRAILQHWLDFILMTIPQFHDMLLPAIIPLNDCICRQLRDALSEVAQASEMNASLADVSVYTTDADFIMLLNALERLVLLSLSQTPDSSQVEDEMLPEKSGQDAGGLLGYVSNVFSTDSGPVASEDPAQIKPSDPRCMQEAIRVLWALWEQLVVPPQPHWGSQEESLTLIYTRARTRCRRVLEHLFKAHPLEVLESVVECWYRNTTRDDWASFELVDALTSSAQNVVHMLCETITVRVPGMTDRPRRHTLCPSTSDIMLFEFFEQYLGRLEGPLAVQVWSRCLQFFKDLLATFREFKVQVYYGLRCLTVLTDKLAQTTALEDKRVRKDLQDTYSKMVELCLFAGRSYDQSSWIRRGQATFGVNGTGRESPVPRVRSELKVDEKLNSSSTSLPASVADAAKAPSSSSDLVDHVNLYLASDVVPRLRKFLAEPDKILTLSSSIVTTVVSPSLRSRAKPLDVDETILGILRELTKVASSIKAWRGPLVDIINDNRCFNSTPAAGKRWRVLLKMLFETDKSALTELLSESLNGRHVRDPSPSFLGRITTAPSANIFTNREYEMLLRSLNLRRLSYVVLSGEKNQFLTQLPTIQEKLVDTLRNVNAPVVQCEVYLCVRVLLCRLSPHNLSSFWPTILTELYRVLESVLLTLPSDGSEELSLVLAASKLLDLLLVLQTEEFQVHQWIFITDTVDAIYKPENFTPVALLDRLSETAGQLPSEGETGKHRDQHGILQSPVTETRRLRRPLLNSIHQIDSIRDLIPFFSQVSITSYESVYSSGGNVDWEAVEDGMFQDMFEGR</sequence>
<comment type="similarity">
    <text evidence="6">Belongs to the DOP1 family.</text>
</comment>
<feature type="region of interest" description="Disordered" evidence="7">
    <location>
        <begin position="1723"/>
        <end position="1742"/>
    </location>
</feature>
<keyword evidence="5" id="KW-0472">Membrane</keyword>
<dbReference type="RefSeq" id="XP_007390847.1">
    <property type="nucleotide sequence ID" value="XM_007390785.1"/>
</dbReference>
<dbReference type="OrthoDB" id="297643at2759"/>
<dbReference type="HOGENOM" id="CLU_001197_0_0_1"/>
<dbReference type="Pfam" id="PF04118">
    <property type="entry name" value="Dopey_N"/>
    <property type="match status" value="1"/>
</dbReference>
<dbReference type="Pfam" id="PF24598">
    <property type="entry name" value="DOP1_C"/>
    <property type="match status" value="1"/>
</dbReference>
<dbReference type="Pfam" id="PF24597">
    <property type="entry name" value="TPR_DOP1_M"/>
    <property type="match status" value="1"/>
</dbReference>
<organism evidence="11 12">
    <name type="scientific">Phanerochaete carnosa (strain HHB-10118-sp)</name>
    <name type="common">White-rot fungus</name>
    <name type="synonym">Peniophora carnosa</name>
    <dbReference type="NCBI Taxonomy" id="650164"/>
    <lineage>
        <taxon>Eukaryota</taxon>
        <taxon>Fungi</taxon>
        <taxon>Dikarya</taxon>
        <taxon>Basidiomycota</taxon>
        <taxon>Agaricomycotina</taxon>
        <taxon>Agaricomycetes</taxon>
        <taxon>Polyporales</taxon>
        <taxon>Phanerochaetaceae</taxon>
        <taxon>Phanerochaete</taxon>
    </lineage>
</organism>
<evidence type="ECO:0000256" key="3">
    <source>
        <dbReference type="ARBA" id="ARBA00022927"/>
    </source>
</evidence>
<keyword evidence="4" id="KW-0333">Golgi apparatus</keyword>
<proteinExistence type="inferred from homology"/>
<evidence type="ECO:0000313" key="11">
    <source>
        <dbReference type="EMBL" id="EKM61433.1"/>
    </source>
</evidence>
<evidence type="ECO:0000256" key="7">
    <source>
        <dbReference type="SAM" id="MobiDB-lite"/>
    </source>
</evidence>
<dbReference type="InParanoid" id="K5WBW7"/>
<keyword evidence="3" id="KW-0653">Protein transport</keyword>
<reference evidence="11 12" key="1">
    <citation type="journal article" date="2012" name="BMC Genomics">
        <title>Comparative genomics of the white-rot fungi, Phanerochaete carnosa and P. chrysosporium, to elucidate the genetic basis of the distinct wood types they colonize.</title>
        <authorList>
            <person name="Suzuki H."/>
            <person name="MacDonald J."/>
            <person name="Syed K."/>
            <person name="Salamov A."/>
            <person name="Hori C."/>
            <person name="Aerts A."/>
            <person name="Henrissat B."/>
            <person name="Wiebenga A."/>
            <person name="vanKuyk P.A."/>
            <person name="Barry K."/>
            <person name="Lindquist E."/>
            <person name="LaButti K."/>
            <person name="Lapidus A."/>
            <person name="Lucas S."/>
            <person name="Coutinho P."/>
            <person name="Gong Y."/>
            <person name="Samejima M."/>
            <person name="Mahadevan R."/>
            <person name="Abou-Zaid M."/>
            <person name="de Vries R.P."/>
            <person name="Igarashi K."/>
            <person name="Yadav J.S."/>
            <person name="Grigoriev I.V."/>
            <person name="Master E.R."/>
        </authorList>
    </citation>
    <scope>NUCLEOTIDE SEQUENCE [LARGE SCALE GENOMIC DNA]</scope>
    <source>
        <strain evidence="11 12">HHB-10118-sp</strain>
    </source>
</reference>
<dbReference type="GO" id="GO:0005802">
    <property type="term" value="C:trans-Golgi network"/>
    <property type="evidence" value="ECO:0007669"/>
    <property type="project" value="TreeGrafter"/>
</dbReference>
<keyword evidence="2" id="KW-0813">Transport</keyword>
<dbReference type="GO" id="GO:0000139">
    <property type="term" value="C:Golgi membrane"/>
    <property type="evidence" value="ECO:0007669"/>
    <property type="project" value="UniProtKB-SubCell"/>
</dbReference>
<dbReference type="Proteomes" id="UP000008370">
    <property type="component" value="Unassembled WGS sequence"/>
</dbReference>
<dbReference type="InterPro" id="IPR016024">
    <property type="entry name" value="ARM-type_fold"/>
</dbReference>
<protein>
    <submittedName>
        <fullName evidence="11">Uncharacterized protein</fullName>
    </submittedName>
</protein>
<dbReference type="InterPro" id="IPR040314">
    <property type="entry name" value="DOP1"/>
</dbReference>
<dbReference type="STRING" id="650164.K5WBW7"/>
<evidence type="ECO:0000313" key="12">
    <source>
        <dbReference type="Proteomes" id="UP000008370"/>
    </source>
</evidence>
<dbReference type="InterPro" id="IPR056458">
    <property type="entry name" value="TPR_DOP1_M"/>
</dbReference>
<dbReference type="GeneID" id="18909966"/>
<accession>K5WBW7</accession>
<dbReference type="SUPFAM" id="SSF48371">
    <property type="entry name" value="ARM repeat"/>
    <property type="match status" value="1"/>
</dbReference>
<gene>
    <name evidence="11" type="ORF">PHACADRAFT_180553</name>
</gene>
<dbReference type="GO" id="GO:0015031">
    <property type="term" value="P:protein transport"/>
    <property type="evidence" value="ECO:0007669"/>
    <property type="project" value="UniProtKB-KW"/>
</dbReference>
<dbReference type="GO" id="GO:0005768">
    <property type="term" value="C:endosome"/>
    <property type="evidence" value="ECO:0007669"/>
    <property type="project" value="TreeGrafter"/>
</dbReference>